<evidence type="ECO:0000256" key="9">
    <source>
        <dbReference type="PIRSR" id="PIRSR000485-1"/>
    </source>
</evidence>
<dbReference type="NCBIfam" id="TIGR01134">
    <property type="entry name" value="purF"/>
    <property type="match status" value="1"/>
</dbReference>
<evidence type="ECO:0000256" key="5">
    <source>
        <dbReference type="ARBA" id="ARBA00022755"/>
    </source>
</evidence>
<evidence type="ECO:0000256" key="7">
    <source>
        <dbReference type="HAMAP-Rule" id="MF_01931"/>
    </source>
</evidence>
<feature type="binding site" evidence="7 11">
    <location>
        <position position="446"/>
    </location>
    <ligand>
        <name>[4Fe-4S] cluster</name>
        <dbReference type="ChEBI" id="CHEBI:49883"/>
    </ligand>
</feature>
<keyword evidence="6 7" id="KW-0315">Glutamine amidotransferase</keyword>
<dbReference type="SUPFAM" id="SSF53271">
    <property type="entry name" value="PRTase-like"/>
    <property type="match status" value="1"/>
</dbReference>
<evidence type="ECO:0000256" key="8">
    <source>
        <dbReference type="PIRNR" id="PIRNR000485"/>
    </source>
</evidence>
<comment type="caution">
    <text evidence="13">The sequence shown here is derived from an EMBL/GenBank/DDBJ whole genome shotgun (WGS) entry which is preliminary data.</text>
</comment>
<comment type="pathway">
    <text evidence="1 7 8">Purine metabolism; IMP biosynthesis via de novo pathway; N(1)-(5-phospho-D-ribosyl)glycinamide from 5-phospho-alpha-D-ribose 1-diphosphate: step 1/2.</text>
</comment>
<protein>
    <recommendedName>
        <fullName evidence="7">Amidophosphoribosyltransferase</fullName>
        <shortName evidence="7">ATase</shortName>
        <ecNumber evidence="7">2.4.2.14</ecNumber>
    </recommendedName>
    <alternativeName>
        <fullName evidence="7">Glutamine phosphoribosylpyrophosphate amidotransferase</fullName>
        <shortName evidence="7">GPATase</shortName>
    </alternativeName>
</protein>
<feature type="binding site" evidence="7 11">
    <location>
        <position position="392"/>
    </location>
    <ligand>
        <name>[4Fe-4S] cluster</name>
        <dbReference type="ChEBI" id="CHEBI:49883"/>
    </ligand>
</feature>
<dbReference type="InterPro" id="IPR035584">
    <property type="entry name" value="PurF_N"/>
</dbReference>
<dbReference type="InterPro" id="IPR029055">
    <property type="entry name" value="Ntn_hydrolases_N"/>
</dbReference>
<dbReference type="RefSeq" id="WP_091709747.1">
    <property type="nucleotide sequence ID" value="NZ_FNCA01000004.1"/>
</dbReference>
<dbReference type="GO" id="GO:0009113">
    <property type="term" value="P:purine nucleobase biosynthetic process"/>
    <property type="evidence" value="ECO:0007669"/>
    <property type="project" value="UniProtKB-UniRule"/>
</dbReference>
<keyword evidence="5 7" id="KW-0658">Purine biosynthesis</keyword>
<keyword evidence="3 7" id="KW-0328">Glycosyltransferase</keyword>
<dbReference type="PROSITE" id="PS51278">
    <property type="entry name" value="GATASE_TYPE_2"/>
    <property type="match status" value="1"/>
</dbReference>
<dbReference type="EMBL" id="FNCA01000004">
    <property type="protein sequence ID" value="SDF80802.1"/>
    <property type="molecule type" value="Genomic_DNA"/>
</dbReference>
<evidence type="ECO:0000256" key="2">
    <source>
        <dbReference type="ARBA" id="ARBA00010138"/>
    </source>
</evidence>
<evidence type="ECO:0000256" key="11">
    <source>
        <dbReference type="PIRSR" id="PIRSR000485-3"/>
    </source>
</evidence>
<feature type="binding site" evidence="7 11">
    <location>
        <position position="443"/>
    </location>
    <ligand>
        <name>[4Fe-4S] cluster</name>
        <dbReference type="ChEBI" id="CHEBI:49883"/>
    </ligand>
</feature>
<dbReference type="CDD" id="cd00715">
    <property type="entry name" value="GPATase_N"/>
    <property type="match status" value="1"/>
</dbReference>
<evidence type="ECO:0000256" key="4">
    <source>
        <dbReference type="ARBA" id="ARBA00022679"/>
    </source>
</evidence>
<sequence>MREECGVVGVVQFDEEPHPVPSALRIYYALYALQHRGQESAGVTVHDGREPHTLKGMGLVPEVFNKDELVGLKGNVGIGHVRYSTSGDSRIENCQPFIVKYKSGNVALAHNGNLVNGYDLRDQLEAEGHVFIASSDTEVLAHLLVKELLKHDPVDAIRNVMKQLNGSYSLTILIDDMLMAVRDPMGFKPLCFGTIDSGYVVASESVAIDTLNGKLIRDVEPGELLIFRDGEVESYQLFEEKYCAHCVFEYVYFARPDSIIDGQLVYKVRERIGERLALEHPVDADMVSPVPDSGITSAIGYAKGSKIDYEESLMKNRYIGRTFILPGQAMRETAVRLKMNTIGQNIKGKKVVLIDDSVVRGTTSRRIIDMVRNAGATEVHARIGSPPIIAPCYLGIDMASREELIAAHKTIKGVEAVINADSLGYLSIDGLVESIGIDRDHLCIGCLTGAYPVEIPGEDMCQRRQLKLNEF</sequence>
<dbReference type="GO" id="GO:0051539">
    <property type="term" value="F:4 iron, 4 sulfur cluster binding"/>
    <property type="evidence" value="ECO:0007669"/>
    <property type="project" value="UniProtKB-KW"/>
</dbReference>
<dbReference type="InterPro" id="IPR017932">
    <property type="entry name" value="GATase_2_dom"/>
</dbReference>
<feature type="binding site" evidence="7 11">
    <location>
        <position position="246"/>
    </location>
    <ligand>
        <name>[4Fe-4S] cluster</name>
        <dbReference type="ChEBI" id="CHEBI:49883"/>
    </ligand>
</feature>
<dbReference type="Pfam" id="PF13522">
    <property type="entry name" value="GATase_6"/>
    <property type="match status" value="1"/>
</dbReference>
<keyword evidence="7 11" id="KW-0408">Iron</keyword>
<dbReference type="InterPro" id="IPR005854">
    <property type="entry name" value="PurF"/>
</dbReference>
<dbReference type="Gene3D" id="3.60.20.10">
    <property type="entry name" value="Glutamine Phosphoribosylpyrophosphate, subunit 1, domain 1"/>
    <property type="match status" value="1"/>
</dbReference>
<dbReference type="GO" id="GO:0004044">
    <property type="term" value="F:amidophosphoribosyltransferase activity"/>
    <property type="evidence" value="ECO:0007669"/>
    <property type="project" value="UniProtKB-UniRule"/>
</dbReference>
<evidence type="ECO:0000313" key="14">
    <source>
        <dbReference type="Proteomes" id="UP000199259"/>
    </source>
</evidence>
<comment type="similarity">
    <text evidence="2 7 8">In the C-terminal section; belongs to the purine/pyrimidine phosphoribosyltransferase family.</text>
</comment>
<comment type="cofactor">
    <cofactor evidence="7 11">
        <name>[4Fe-4S] cluster</name>
        <dbReference type="ChEBI" id="CHEBI:49883"/>
    </cofactor>
    <text evidence="7 11">Binds 1 [4Fe-4S] cluster per subunit.</text>
</comment>
<gene>
    <name evidence="7" type="primary">purF</name>
    <name evidence="13" type="ORF">SAMN04488589_1386</name>
</gene>
<dbReference type="GO" id="GO:0006189">
    <property type="term" value="P:'de novo' IMP biosynthetic process"/>
    <property type="evidence" value="ECO:0007669"/>
    <property type="project" value="UniProtKB-UniRule"/>
</dbReference>
<feature type="binding site" evidence="7 10">
    <location>
        <position position="356"/>
    </location>
    <ligand>
        <name>Mg(2+)</name>
        <dbReference type="ChEBI" id="CHEBI:18420"/>
    </ligand>
</feature>
<organism evidence="13 14">
    <name type="scientific">Methanolobus vulcani</name>
    <dbReference type="NCBI Taxonomy" id="38026"/>
    <lineage>
        <taxon>Archaea</taxon>
        <taxon>Methanobacteriati</taxon>
        <taxon>Methanobacteriota</taxon>
        <taxon>Stenosarchaea group</taxon>
        <taxon>Methanomicrobia</taxon>
        <taxon>Methanosarcinales</taxon>
        <taxon>Methanosarcinaceae</taxon>
        <taxon>Methanolobus</taxon>
    </lineage>
</organism>
<comment type="function">
    <text evidence="7">Catalyzes the formation of phosphoribosylamine from phosphoribosylpyrophosphate (PRPP) and glutamine.</text>
</comment>
<dbReference type="InterPro" id="IPR029057">
    <property type="entry name" value="PRTase-like"/>
</dbReference>
<keyword evidence="7" id="KW-0004">4Fe-4S</keyword>
<comment type="catalytic activity">
    <reaction evidence="7 8">
        <text>5-phospho-beta-D-ribosylamine + L-glutamate + diphosphate = 5-phospho-alpha-D-ribose 1-diphosphate + L-glutamine + H2O</text>
        <dbReference type="Rhea" id="RHEA:14905"/>
        <dbReference type="ChEBI" id="CHEBI:15377"/>
        <dbReference type="ChEBI" id="CHEBI:29985"/>
        <dbReference type="ChEBI" id="CHEBI:33019"/>
        <dbReference type="ChEBI" id="CHEBI:58017"/>
        <dbReference type="ChEBI" id="CHEBI:58359"/>
        <dbReference type="ChEBI" id="CHEBI:58681"/>
        <dbReference type="EC" id="2.4.2.14"/>
    </reaction>
</comment>
<dbReference type="UniPathway" id="UPA00074">
    <property type="reaction ID" value="UER00124"/>
</dbReference>
<dbReference type="PANTHER" id="PTHR11907">
    <property type="entry name" value="AMIDOPHOSPHORIBOSYLTRANSFERASE"/>
    <property type="match status" value="1"/>
</dbReference>
<evidence type="ECO:0000313" key="13">
    <source>
        <dbReference type="EMBL" id="SDF80802.1"/>
    </source>
</evidence>
<dbReference type="PIRSF" id="PIRSF000485">
    <property type="entry name" value="Amd_phspho_trans"/>
    <property type="match status" value="1"/>
</dbReference>
<keyword evidence="4 7" id="KW-0808">Transferase</keyword>
<dbReference type="InterPro" id="IPR000836">
    <property type="entry name" value="PRTase_dom"/>
</dbReference>
<dbReference type="AlphaFoldDB" id="A0A7Z7FCF9"/>
<dbReference type="Proteomes" id="UP000199259">
    <property type="component" value="Unassembled WGS sequence"/>
</dbReference>
<evidence type="ECO:0000256" key="6">
    <source>
        <dbReference type="ARBA" id="ARBA00022962"/>
    </source>
</evidence>
<evidence type="ECO:0000256" key="10">
    <source>
        <dbReference type="PIRSR" id="PIRSR000485-2"/>
    </source>
</evidence>
<feature type="binding site" evidence="7 10">
    <location>
        <position position="293"/>
    </location>
    <ligand>
        <name>Mg(2+)</name>
        <dbReference type="ChEBI" id="CHEBI:18420"/>
    </ligand>
</feature>
<dbReference type="HAMAP" id="MF_01931">
    <property type="entry name" value="PurF"/>
    <property type="match status" value="1"/>
</dbReference>
<reference evidence="13 14" key="1">
    <citation type="submission" date="2016-10" db="EMBL/GenBank/DDBJ databases">
        <authorList>
            <person name="Varghese N."/>
            <person name="Submissions S."/>
        </authorList>
    </citation>
    <scope>NUCLEOTIDE SEQUENCE [LARGE SCALE GENOMIC DNA]</scope>
    <source>
        <strain evidence="13 14">PL 12/M</strain>
    </source>
</reference>
<feature type="binding site" evidence="7 10">
    <location>
        <position position="355"/>
    </location>
    <ligand>
        <name>Mg(2+)</name>
        <dbReference type="ChEBI" id="CHEBI:18420"/>
    </ligand>
</feature>
<comment type="cofactor">
    <cofactor evidence="7 10">
        <name>Mg(2+)</name>
        <dbReference type="ChEBI" id="CHEBI:18420"/>
    </cofactor>
    <text evidence="7 10">Binds 1 Mg(2+) ion per subunit.</text>
</comment>
<evidence type="ECO:0000256" key="3">
    <source>
        <dbReference type="ARBA" id="ARBA00022676"/>
    </source>
</evidence>
<evidence type="ECO:0000259" key="12">
    <source>
        <dbReference type="PROSITE" id="PS51278"/>
    </source>
</evidence>
<dbReference type="SUPFAM" id="SSF56235">
    <property type="entry name" value="N-terminal nucleophile aminohydrolases (Ntn hydrolases)"/>
    <property type="match status" value="1"/>
</dbReference>
<dbReference type="Gene3D" id="3.40.50.2020">
    <property type="match status" value="1"/>
</dbReference>
<keyword evidence="7 10" id="KW-0479">Metal-binding</keyword>
<keyword evidence="7 11" id="KW-0411">Iron-sulfur</keyword>
<dbReference type="OrthoDB" id="5976at2157"/>
<keyword evidence="14" id="KW-1185">Reference proteome</keyword>
<dbReference type="EC" id="2.4.2.14" evidence="7"/>
<evidence type="ECO:0000256" key="1">
    <source>
        <dbReference type="ARBA" id="ARBA00005209"/>
    </source>
</evidence>
<keyword evidence="7 10" id="KW-0460">Magnesium</keyword>
<dbReference type="CDD" id="cd06223">
    <property type="entry name" value="PRTases_typeI"/>
    <property type="match status" value="1"/>
</dbReference>
<name>A0A7Z7FCF9_9EURY</name>
<accession>A0A7Z7FCF9</accession>
<proteinExistence type="inferred from homology"/>
<feature type="active site" description="Nucleophile" evidence="7 9">
    <location>
        <position position="5"/>
    </location>
</feature>
<dbReference type="GO" id="GO:0000287">
    <property type="term" value="F:magnesium ion binding"/>
    <property type="evidence" value="ECO:0007669"/>
    <property type="project" value="UniProtKB-UniRule"/>
</dbReference>
<feature type="domain" description="Glutamine amidotransferase type-2" evidence="12">
    <location>
        <begin position="5"/>
        <end position="230"/>
    </location>
</feature>